<gene>
    <name evidence="1" type="ORF">GRI39_01195</name>
</gene>
<dbReference type="GO" id="GO:0016874">
    <property type="term" value="F:ligase activity"/>
    <property type="evidence" value="ECO:0007669"/>
    <property type="project" value="UniProtKB-KW"/>
</dbReference>
<reference evidence="1 2" key="1">
    <citation type="submission" date="2019-12" db="EMBL/GenBank/DDBJ databases">
        <title>Genomic-based taxomic classification of the family Erythrobacteraceae.</title>
        <authorList>
            <person name="Xu L."/>
        </authorList>
    </citation>
    <scope>NUCLEOTIDE SEQUENCE [LARGE SCALE GENOMIC DNA]</scope>
    <source>
        <strain evidence="1 2">DSM 18604</strain>
    </source>
</reference>
<accession>A0A845A360</accession>
<dbReference type="EMBL" id="WTYQ01000001">
    <property type="protein sequence ID" value="MXP24662.1"/>
    <property type="molecule type" value="Genomic_DNA"/>
</dbReference>
<dbReference type="OrthoDB" id="793003at2"/>
<organism evidence="1 2">
    <name type="scientific">Altericroceibacterium indicum</name>
    <dbReference type="NCBI Taxonomy" id="374177"/>
    <lineage>
        <taxon>Bacteria</taxon>
        <taxon>Pseudomonadati</taxon>
        <taxon>Pseudomonadota</taxon>
        <taxon>Alphaproteobacteria</taxon>
        <taxon>Sphingomonadales</taxon>
        <taxon>Erythrobacteraceae</taxon>
        <taxon>Altericroceibacterium</taxon>
    </lineage>
</organism>
<dbReference type="InterPro" id="IPR009097">
    <property type="entry name" value="Cyclic_Pdiesterase"/>
</dbReference>
<dbReference type="AlphaFoldDB" id="A0A845A360"/>
<evidence type="ECO:0000313" key="1">
    <source>
        <dbReference type="EMBL" id="MXP24662.1"/>
    </source>
</evidence>
<protein>
    <submittedName>
        <fullName evidence="1">2'-5' RNA ligase family protein</fullName>
    </submittedName>
</protein>
<comment type="caution">
    <text evidence="1">The sequence shown here is derived from an EMBL/GenBank/DDBJ whole genome shotgun (WGS) entry which is preliminary data.</text>
</comment>
<dbReference type="Gene3D" id="3.90.1140.10">
    <property type="entry name" value="Cyclic phosphodiesterase"/>
    <property type="match status" value="1"/>
</dbReference>
<proteinExistence type="predicted"/>
<dbReference type="Pfam" id="PF13563">
    <property type="entry name" value="2_5_RNA_ligase2"/>
    <property type="match status" value="1"/>
</dbReference>
<keyword evidence="2" id="KW-1185">Reference proteome</keyword>
<dbReference type="Proteomes" id="UP000460561">
    <property type="component" value="Unassembled WGS sequence"/>
</dbReference>
<dbReference type="SUPFAM" id="SSF55144">
    <property type="entry name" value="LigT-like"/>
    <property type="match status" value="1"/>
</dbReference>
<name>A0A845A360_9SPHN</name>
<keyword evidence="1" id="KW-0436">Ligase</keyword>
<evidence type="ECO:0000313" key="2">
    <source>
        <dbReference type="Proteomes" id="UP000460561"/>
    </source>
</evidence>
<sequence length="170" mass="19367">MTGPAPFIITAQLPPDIHSWATGLRREHFPPERNHLDAHVTLFHILPPSAETEIRDALAYCAKTYRKPEAQVEDIMSLGKGTAFKVFSHDMQVIRAELADRFHGLLTDQDAHTPRLHITIQNKVTLKEARALQAELQSTFIQRNFAFLGLSLHIYRGGPWEFVKSWSFRG</sequence>